<gene>
    <name evidence="3" type="ORF">ROHU_015208</name>
</gene>
<feature type="compositionally biased region" description="Pro residues" evidence="2">
    <location>
        <begin position="65"/>
        <end position="76"/>
    </location>
</feature>
<proteinExistence type="predicted"/>
<keyword evidence="4" id="KW-1185">Reference proteome</keyword>
<feature type="compositionally biased region" description="Pro residues" evidence="2">
    <location>
        <begin position="90"/>
        <end position="101"/>
    </location>
</feature>
<dbReference type="GO" id="GO:0006310">
    <property type="term" value="P:DNA recombination"/>
    <property type="evidence" value="ECO:0007669"/>
    <property type="project" value="UniProtKB-KW"/>
</dbReference>
<feature type="compositionally biased region" description="Low complexity" evidence="2">
    <location>
        <begin position="237"/>
        <end position="249"/>
    </location>
</feature>
<dbReference type="AlphaFoldDB" id="A0A498NPG4"/>
<feature type="region of interest" description="Disordered" evidence="2">
    <location>
        <begin position="232"/>
        <end position="260"/>
    </location>
</feature>
<keyword evidence="1" id="KW-0233">DNA recombination</keyword>
<sequence>MSNLELAAQASARSHWLSHTAPPPTPVNSGLADHTSAWPHWPLFTAPPPAPASSGLAAQASAQPHWPPFTAPPPAPASSGLAAQASAQPHWPPFTAPPPAPASSELTAQASVWPHALPNTAPPPASFSSLLQTKPQYSLFTPTPVPVPSNAIASEPPQVAYNIRAEILADDFLVISPPDAIPAVHILTIQKVFSELGIPIAEEKTMGPATSIEYLGINLGSVKLQKFRTLAPEADKSSTSSTHPSTPSSKQSLPEPSSHTIKGLRAGSIKGYLSGIQLFHKLRFGTPSPGISIPAEKFSNHSFRIGAATSAAQKGLSKQQIQTLGRWSSEAFQSYIRTNQSHIKEAHQTLIGRQAK</sequence>
<feature type="compositionally biased region" description="Low complexity" evidence="2">
    <location>
        <begin position="77"/>
        <end position="89"/>
    </location>
</feature>
<protein>
    <submittedName>
        <fullName evidence="3">Proline and serine-rich 1-like protein</fullName>
    </submittedName>
</protein>
<feature type="region of interest" description="Disordered" evidence="2">
    <location>
        <begin position="40"/>
        <end position="106"/>
    </location>
</feature>
<dbReference type="GO" id="GO:0015074">
    <property type="term" value="P:DNA integration"/>
    <property type="evidence" value="ECO:0007669"/>
    <property type="project" value="InterPro"/>
</dbReference>
<dbReference type="EMBL" id="QBIY01011225">
    <property type="protein sequence ID" value="RXN33950.1"/>
    <property type="molecule type" value="Genomic_DNA"/>
</dbReference>
<feature type="compositionally biased region" description="Polar residues" evidence="2">
    <location>
        <begin position="250"/>
        <end position="260"/>
    </location>
</feature>
<organism evidence="3 4">
    <name type="scientific">Labeo rohita</name>
    <name type="common">Indian major carp</name>
    <name type="synonym">Cyprinus rohita</name>
    <dbReference type="NCBI Taxonomy" id="84645"/>
    <lineage>
        <taxon>Eukaryota</taxon>
        <taxon>Metazoa</taxon>
        <taxon>Chordata</taxon>
        <taxon>Craniata</taxon>
        <taxon>Vertebrata</taxon>
        <taxon>Euteleostomi</taxon>
        <taxon>Actinopterygii</taxon>
        <taxon>Neopterygii</taxon>
        <taxon>Teleostei</taxon>
        <taxon>Ostariophysi</taxon>
        <taxon>Cypriniformes</taxon>
        <taxon>Cyprinidae</taxon>
        <taxon>Labeoninae</taxon>
        <taxon>Labeonini</taxon>
        <taxon>Labeo</taxon>
    </lineage>
</organism>
<feature type="compositionally biased region" description="Low complexity" evidence="2">
    <location>
        <begin position="52"/>
        <end position="64"/>
    </location>
</feature>
<dbReference type="SUPFAM" id="SSF56349">
    <property type="entry name" value="DNA breaking-rejoining enzymes"/>
    <property type="match status" value="1"/>
</dbReference>
<evidence type="ECO:0000256" key="2">
    <source>
        <dbReference type="SAM" id="MobiDB-lite"/>
    </source>
</evidence>
<dbReference type="Gene3D" id="1.10.443.10">
    <property type="entry name" value="Intergrase catalytic core"/>
    <property type="match status" value="1"/>
</dbReference>
<comment type="caution">
    <text evidence="3">The sequence shown here is derived from an EMBL/GenBank/DDBJ whole genome shotgun (WGS) entry which is preliminary data.</text>
</comment>
<evidence type="ECO:0000313" key="4">
    <source>
        <dbReference type="Proteomes" id="UP000290572"/>
    </source>
</evidence>
<dbReference type="InterPro" id="IPR013762">
    <property type="entry name" value="Integrase-like_cat_sf"/>
</dbReference>
<dbReference type="PANTHER" id="PTHR34605">
    <property type="entry name" value="PHAGE_INTEGRASE DOMAIN-CONTAINING PROTEIN"/>
    <property type="match status" value="1"/>
</dbReference>
<evidence type="ECO:0000256" key="1">
    <source>
        <dbReference type="ARBA" id="ARBA00023172"/>
    </source>
</evidence>
<evidence type="ECO:0000313" key="3">
    <source>
        <dbReference type="EMBL" id="RXN33950.1"/>
    </source>
</evidence>
<name>A0A498NPG4_LABRO</name>
<dbReference type="GO" id="GO:0003677">
    <property type="term" value="F:DNA binding"/>
    <property type="evidence" value="ECO:0007669"/>
    <property type="project" value="InterPro"/>
</dbReference>
<dbReference type="InterPro" id="IPR011010">
    <property type="entry name" value="DNA_brk_join_enz"/>
</dbReference>
<dbReference type="Proteomes" id="UP000290572">
    <property type="component" value="Unassembled WGS sequence"/>
</dbReference>
<accession>A0A498NPG4</accession>
<dbReference type="PANTHER" id="PTHR34605:SF3">
    <property type="entry name" value="P CELL-TYPE AGGLUTINATION PROTEIN MAP4-LIKE-RELATED"/>
    <property type="match status" value="1"/>
</dbReference>
<dbReference type="InterPro" id="IPR052925">
    <property type="entry name" value="Phage_Integrase-like_Recomb"/>
</dbReference>
<reference evidence="3 4" key="1">
    <citation type="submission" date="2018-03" db="EMBL/GenBank/DDBJ databases">
        <title>Draft genome sequence of Rohu Carp (Labeo rohita).</title>
        <authorList>
            <person name="Das P."/>
            <person name="Kushwaha B."/>
            <person name="Joshi C.G."/>
            <person name="Kumar D."/>
            <person name="Nagpure N.S."/>
            <person name="Sahoo L."/>
            <person name="Das S.P."/>
            <person name="Bit A."/>
            <person name="Patnaik S."/>
            <person name="Meher P.K."/>
            <person name="Jayasankar P."/>
            <person name="Koringa P.G."/>
            <person name="Patel N.V."/>
            <person name="Hinsu A.T."/>
            <person name="Kumar R."/>
            <person name="Pandey M."/>
            <person name="Agarwal S."/>
            <person name="Srivastava S."/>
            <person name="Singh M."/>
            <person name="Iquebal M.A."/>
            <person name="Jaiswal S."/>
            <person name="Angadi U.B."/>
            <person name="Kumar N."/>
            <person name="Raza M."/>
            <person name="Shah T.M."/>
            <person name="Rai A."/>
            <person name="Jena J.K."/>
        </authorList>
    </citation>
    <scope>NUCLEOTIDE SEQUENCE [LARGE SCALE GENOMIC DNA]</scope>
    <source>
        <strain evidence="3">DASCIFA01</strain>
        <tissue evidence="3">Testis</tissue>
    </source>
</reference>